<reference evidence="1 2" key="1">
    <citation type="submission" date="2015-09" db="EMBL/GenBank/DDBJ databases">
        <title>Genome of Desulfovibrio dechloracetivorans BerOc1, a mercury methylating strain isolated from highly hydrocarbons and metals contaminated coastal sediments.</title>
        <authorList>
            <person name="Goni Urriza M."/>
            <person name="Gassie C."/>
            <person name="Bouchez O."/>
            <person name="Klopp C."/>
            <person name="Ranchou-Peyruse A."/>
            <person name="Remy G."/>
        </authorList>
    </citation>
    <scope>NUCLEOTIDE SEQUENCE [LARGE SCALE GENOMIC DNA]</scope>
    <source>
        <strain evidence="1 2">BerOc1</strain>
    </source>
</reference>
<gene>
    <name evidence="1" type="ORF">BerOc1_01750</name>
</gene>
<dbReference type="RefSeq" id="WP_071545310.1">
    <property type="nucleotide sequence ID" value="NZ_LKAQ01000004.1"/>
</dbReference>
<comment type="caution">
    <text evidence="1">The sequence shown here is derived from an EMBL/GenBank/DDBJ whole genome shotgun (WGS) entry which is preliminary data.</text>
</comment>
<sequence>MAYTSEDMRLMGGVPGQQLFIYRSEDDAATVAGPGYFDQAAEDYNLETGDIVIACTGANMASAIDLMVAANTDGAVTVITA</sequence>
<protein>
    <submittedName>
        <fullName evidence="1">Uncharacterized protein</fullName>
    </submittedName>
</protein>
<organism evidence="1 2">
    <name type="scientific">Pseudodesulfovibrio hydrargyri</name>
    <dbReference type="NCBI Taxonomy" id="2125990"/>
    <lineage>
        <taxon>Bacteria</taxon>
        <taxon>Pseudomonadati</taxon>
        <taxon>Thermodesulfobacteriota</taxon>
        <taxon>Desulfovibrionia</taxon>
        <taxon>Desulfovibrionales</taxon>
        <taxon>Desulfovibrionaceae</taxon>
    </lineage>
</organism>
<name>A0A1J5NDP4_9BACT</name>
<dbReference type="EMBL" id="LKAQ01000004">
    <property type="protein sequence ID" value="OIQ49825.1"/>
    <property type="molecule type" value="Genomic_DNA"/>
</dbReference>
<dbReference type="AlphaFoldDB" id="A0A1J5NDP4"/>
<dbReference type="Proteomes" id="UP000181901">
    <property type="component" value="Unassembled WGS sequence"/>
</dbReference>
<evidence type="ECO:0000313" key="2">
    <source>
        <dbReference type="Proteomes" id="UP000181901"/>
    </source>
</evidence>
<proteinExistence type="predicted"/>
<dbReference type="OrthoDB" id="8451341at2"/>
<accession>A0A1J5NDP4</accession>
<keyword evidence="2" id="KW-1185">Reference proteome</keyword>
<evidence type="ECO:0000313" key="1">
    <source>
        <dbReference type="EMBL" id="OIQ49825.1"/>
    </source>
</evidence>